<sequence>MDNVNNEIEKRRRLLTCVVEHLNDGVIYAAQRAMSDLLNDNPHLAEALLLPIFECSEFWPETMAKEALGIDTNEDFDIDELMEKFRALDSAS</sequence>
<proteinExistence type="predicted"/>
<gene>
    <name evidence="1" type="ORF">Poly41_01850</name>
</gene>
<reference evidence="1 2" key="1">
    <citation type="submission" date="2019-02" db="EMBL/GenBank/DDBJ databases">
        <title>Deep-cultivation of Planctomycetes and their phenomic and genomic characterization uncovers novel biology.</title>
        <authorList>
            <person name="Wiegand S."/>
            <person name="Jogler M."/>
            <person name="Boedeker C."/>
            <person name="Pinto D."/>
            <person name="Vollmers J."/>
            <person name="Rivas-Marin E."/>
            <person name="Kohn T."/>
            <person name="Peeters S.H."/>
            <person name="Heuer A."/>
            <person name="Rast P."/>
            <person name="Oberbeckmann S."/>
            <person name="Bunk B."/>
            <person name="Jeske O."/>
            <person name="Meyerdierks A."/>
            <person name="Storesund J.E."/>
            <person name="Kallscheuer N."/>
            <person name="Luecker S."/>
            <person name="Lage O.M."/>
            <person name="Pohl T."/>
            <person name="Merkel B.J."/>
            <person name="Hornburger P."/>
            <person name="Mueller R.-W."/>
            <person name="Bruemmer F."/>
            <person name="Labrenz M."/>
            <person name="Spormann A.M."/>
            <person name="Op Den Camp H."/>
            <person name="Overmann J."/>
            <person name="Amann R."/>
            <person name="Jetten M.S.M."/>
            <person name="Mascher T."/>
            <person name="Medema M.H."/>
            <person name="Devos D.P."/>
            <person name="Kaster A.-K."/>
            <person name="Ovreas L."/>
            <person name="Rohde M."/>
            <person name="Galperin M.Y."/>
            <person name="Jogler C."/>
        </authorList>
    </citation>
    <scope>NUCLEOTIDE SEQUENCE [LARGE SCALE GENOMIC DNA]</scope>
    <source>
        <strain evidence="1 2">Poly41</strain>
    </source>
</reference>
<evidence type="ECO:0000313" key="2">
    <source>
        <dbReference type="Proteomes" id="UP000319143"/>
    </source>
</evidence>
<accession>A0A5C6DZ79</accession>
<dbReference type="EMBL" id="SJPV01000001">
    <property type="protein sequence ID" value="TWU41892.1"/>
    <property type="molecule type" value="Genomic_DNA"/>
</dbReference>
<dbReference type="Proteomes" id="UP000319143">
    <property type="component" value="Unassembled WGS sequence"/>
</dbReference>
<keyword evidence="2" id="KW-1185">Reference proteome</keyword>
<dbReference type="RefSeq" id="WP_146524052.1">
    <property type="nucleotide sequence ID" value="NZ_SJPV01000001.1"/>
</dbReference>
<protein>
    <submittedName>
        <fullName evidence="1">Uncharacterized protein</fullName>
    </submittedName>
</protein>
<dbReference type="OrthoDB" id="289763at2"/>
<evidence type="ECO:0000313" key="1">
    <source>
        <dbReference type="EMBL" id="TWU41892.1"/>
    </source>
</evidence>
<name>A0A5C6DZ79_9BACT</name>
<dbReference type="AlphaFoldDB" id="A0A5C6DZ79"/>
<organism evidence="1 2">
    <name type="scientific">Novipirellula artificiosorum</name>
    <dbReference type="NCBI Taxonomy" id="2528016"/>
    <lineage>
        <taxon>Bacteria</taxon>
        <taxon>Pseudomonadati</taxon>
        <taxon>Planctomycetota</taxon>
        <taxon>Planctomycetia</taxon>
        <taxon>Pirellulales</taxon>
        <taxon>Pirellulaceae</taxon>
        <taxon>Novipirellula</taxon>
    </lineage>
</organism>
<comment type="caution">
    <text evidence="1">The sequence shown here is derived from an EMBL/GenBank/DDBJ whole genome shotgun (WGS) entry which is preliminary data.</text>
</comment>